<dbReference type="HOGENOM" id="CLU_099810_3_2_10"/>
<dbReference type="InterPro" id="IPR044925">
    <property type="entry name" value="His-Me_finger_sf"/>
</dbReference>
<dbReference type="AlphaFoldDB" id="A4C0C3"/>
<comment type="caution">
    <text evidence="2">The sequence shown here is derived from an EMBL/GenBank/DDBJ whole genome shotgun (WGS) entry which is preliminary data.</text>
</comment>
<dbReference type="RefSeq" id="WP_004570534.1">
    <property type="nucleotide sequence ID" value="NZ_CH724148.1"/>
</dbReference>
<gene>
    <name evidence="2" type="ORF">PI23P_09570</name>
</gene>
<dbReference type="SUPFAM" id="SSF54060">
    <property type="entry name" value="His-Me finger endonucleases"/>
    <property type="match status" value="1"/>
</dbReference>
<keyword evidence="3" id="KW-1185">Reference proteome</keyword>
<reference evidence="2 3" key="1">
    <citation type="submission" date="2006-02" db="EMBL/GenBank/DDBJ databases">
        <authorList>
            <person name="Murray A."/>
            <person name="Staley J."/>
            <person name="Ferriera S."/>
            <person name="Johnson J."/>
            <person name="Kravitz S."/>
            <person name="Halpern A."/>
            <person name="Remington K."/>
            <person name="Beeson K."/>
            <person name="Tran B."/>
            <person name="Rogers Y.-H."/>
            <person name="Friedman R."/>
            <person name="Venter J.C."/>
        </authorList>
    </citation>
    <scope>NUCLEOTIDE SEQUENCE [LARGE SCALE GENOMIC DNA]</scope>
    <source>
        <strain evidence="2 3">23-P</strain>
    </source>
</reference>
<evidence type="ECO:0000313" key="2">
    <source>
        <dbReference type="EMBL" id="EAR12866.1"/>
    </source>
</evidence>
<dbReference type="Proteomes" id="UP000003053">
    <property type="component" value="Unassembled WGS sequence"/>
</dbReference>
<dbReference type="STRING" id="313594.PI23P_09570"/>
<evidence type="ECO:0000259" key="1">
    <source>
        <dbReference type="Pfam" id="PF13392"/>
    </source>
</evidence>
<evidence type="ECO:0000313" key="3">
    <source>
        <dbReference type="Proteomes" id="UP000003053"/>
    </source>
</evidence>
<dbReference type="EMBL" id="AAOG01000002">
    <property type="protein sequence ID" value="EAR12866.1"/>
    <property type="molecule type" value="Genomic_DNA"/>
</dbReference>
<name>A4C0C3_9FLAO</name>
<accession>A4C0C3</accession>
<dbReference type="Pfam" id="PF13392">
    <property type="entry name" value="HNH_3"/>
    <property type="match status" value="1"/>
</dbReference>
<sequence>MIRNFYGEEWKEVVFDEVISIEKKFKVSNHGRIIVYRDFGEFIKKKAYINSYETISLKQEINKKSTSRYVHKIVAQHFLEKENEKQVYVIHIDYDKNNNHVENLKWATKREKELHQFNNPTWDAIVKNKKKGNAKLTEGKVKIIKRQLKNKRTRITMIAKRFGVSDMQIHRIKSGENWGDVSE</sequence>
<dbReference type="eggNOG" id="ENOG50315SK">
    <property type="taxonomic scope" value="Bacteria"/>
</dbReference>
<dbReference type="OrthoDB" id="6631788at2"/>
<organism evidence="2 3">
    <name type="scientific">Polaribacter irgensii 23-P</name>
    <dbReference type="NCBI Taxonomy" id="313594"/>
    <lineage>
        <taxon>Bacteria</taxon>
        <taxon>Pseudomonadati</taxon>
        <taxon>Bacteroidota</taxon>
        <taxon>Flavobacteriia</taxon>
        <taxon>Flavobacteriales</taxon>
        <taxon>Flavobacteriaceae</taxon>
    </lineage>
</organism>
<protein>
    <recommendedName>
        <fullName evidence="1">HNH nuclease domain-containing protein</fullName>
    </recommendedName>
</protein>
<feature type="domain" description="HNH nuclease" evidence="1">
    <location>
        <begin position="68"/>
        <end position="112"/>
    </location>
</feature>
<proteinExistence type="predicted"/>
<dbReference type="Gene3D" id="3.90.75.20">
    <property type="match status" value="1"/>
</dbReference>
<dbReference type="InterPro" id="IPR003615">
    <property type="entry name" value="HNH_nuc"/>
</dbReference>